<evidence type="ECO:0000313" key="3">
    <source>
        <dbReference type="Proteomes" id="UP001328107"/>
    </source>
</evidence>
<dbReference type="GO" id="GO:0099044">
    <property type="term" value="P:vesicle tethering to endoplasmic reticulum"/>
    <property type="evidence" value="ECO:0007669"/>
    <property type="project" value="TreeGrafter"/>
</dbReference>
<dbReference type="Proteomes" id="UP001328107">
    <property type="component" value="Unassembled WGS sequence"/>
</dbReference>
<dbReference type="InterPro" id="IPR023393">
    <property type="entry name" value="START-like_dom_sf"/>
</dbReference>
<dbReference type="CDD" id="cd00177">
    <property type="entry name" value="START"/>
    <property type="match status" value="1"/>
</dbReference>
<organism evidence="2 3">
    <name type="scientific">Pristionchus mayeri</name>
    <dbReference type="NCBI Taxonomy" id="1317129"/>
    <lineage>
        <taxon>Eukaryota</taxon>
        <taxon>Metazoa</taxon>
        <taxon>Ecdysozoa</taxon>
        <taxon>Nematoda</taxon>
        <taxon>Chromadorea</taxon>
        <taxon>Rhabditida</taxon>
        <taxon>Rhabditina</taxon>
        <taxon>Diplogasteromorpha</taxon>
        <taxon>Diplogasteroidea</taxon>
        <taxon>Neodiplogasteridae</taxon>
        <taxon>Pristionchus</taxon>
    </lineage>
</organism>
<proteinExistence type="predicted"/>
<evidence type="ECO:0000259" key="1">
    <source>
        <dbReference type="PROSITE" id="PS50848"/>
    </source>
</evidence>
<feature type="non-terminal residue" evidence="2">
    <location>
        <position position="1"/>
    </location>
</feature>
<dbReference type="InterPro" id="IPR051869">
    <property type="entry name" value="STARD3"/>
</dbReference>
<dbReference type="AlphaFoldDB" id="A0AAN4YXF2"/>
<dbReference type="Gene3D" id="3.30.530.20">
    <property type="match status" value="1"/>
</dbReference>
<dbReference type="PROSITE" id="PS50848">
    <property type="entry name" value="START"/>
    <property type="match status" value="1"/>
</dbReference>
<dbReference type="PANTHER" id="PTHR46121">
    <property type="entry name" value="STEROIDOGENIC ACUTE REGULATORY PROTEIN-LIKE"/>
    <property type="match status" value="1"/>
</dbReference>
<dbReference type="PANTHER" id="PTHR46121:SF3">
    <property type="entry name" value="STEROIDOGENIC ACUTE REGULATORY-LIKE PROTEIN 1"/>
    <property type="match status" value="1"/>
</dbReference>
<dbReference type="InterPro" id="IPR002913">
    <property type="entry name" value="START_lipid-bd_dom"/>
</dbReference>
<dbReference type="GO" id="GO:0008289">
    <property type="term" value="F:lipid binding"/>
    <property type="evidence" value="ECO:0007669"/>
    <property type="project" value="InterPro"/>
</dbReference>
<feature type="domain" description="START" evidence="1">
    <location>
        <begin position="1"/>
        <end position="135"/>
    </location>
</feature>
<evidence type="ECO:0000313" key="2">
    <source>
        <dbReference type="EMBL" id="GMR30181.1"/>
    </source>
</evidence>
<dbReference type="EMBL" id="BTRK01000001">
    <property type="protein sequence ID" value="GMR30181.1"/>
    <property type="molecule type" value="Genomic_DNA"/>
</dbReference>
<sequence>QTVLECHIDSVARHTWEDVERVPLWDPNMDFSRIITKLTETADIVTYGGGANMLVSARDLVTARIYRKTALGYRMAFRSVNLDEVPETKDRVRAHLYLGALQLRPHPEHPDTKTIYDVITLFDLKGMIPKMIINSIAGKIMVMDTEMKVKHFKELAE</sequence>
<name>A0AAN4YXF2_9BILA</name>
<dbReference type="SUPFAM" id="SSF55961">
    <property type="entry name" value="Bet v1-like"/>
    <property type="match status" value="1"/>
</dbReference>
<dbReference type="GO" id="GO:0005765">
    <property type="term" value="C:lysosomal membrane"/>
    <property type="evidence" value="ECO:0007669"/>
    <property type="project" value="TreeGrafter"/>
</dbReference>
<dbReference type="GO" id="GO:0031902">
    <property type="term" value="C:late endosome membrane"/>
    <property type="evidence" value="ECO:0007669"/>
    <property type="project" value="TreeGrafter"/>
</dbReference>
<accession>A0AAN4YXF2</accession>
<protein>
    <recommendedName>
        <fullName evidence="1">START domain-containing protein</fullName>
    </recommendedName>
</protein>
<keyword evidence="3" id="KW-1185">Reference proteome</keyword>
<feature type="non-terminal residue" evidence="2">
    <location>
        <position position="157"/>
    </location>
</feature>
<dbReference type="Pfam" id="PF01852">
    <property type="entry name" value="START"/>
    <property type="match status" value="1"/>
</dbReference>
<gene>
    <name evidence="2" type="ORF">PMAYCL1PPCAC_00376</name>
</gene>
<dbReference type="GO" id="GO:0140284">
    <property type="term" value="C:endoplasmic reticulum-endosome membrane contact site"/>
    <property type="evidence" value="ECO:0007669"/>
    <property type="project" value="TreeGrafter"/>
</dbReference>
<reference evidence="3" key="1">
    <citation type="submission" date="2022-10" db="EMBL/GenBank/DDBJ databases">
        <title>Genome assembly of Pristionchus species.</title>
        <authorList>
            <person name="Yoshida K."/>
            <person name="Sommer R.J."/>
        </authorList>
    </citation>
    <scope>NUCLEOTIDE SEQUENCE [LARGE SCALE GENOMIC DNA]</scope>
    <source>
        <strain evidence="3">RS5460</strain>
    </source>
</reference>
<comment type="caution">
    <text evidence="2">The sequence shown here is derived from an EMBL/GenBank/DDBJ whole genome shotgun (WGS) entry which is preliminary data.</text>
</comment>
<dbReference type="GO" id="GO:0005789">
    <property type="term" value="C:endoplasmic reticulum membrane"/>
    <property type="evidence" value="ECO:0007669"/>
    <property type="project" value="TreeGrafter"/>
</dbReference>